<keyword evidence="4 6" id="KW-0732">Signal</keyword>
<dbReference type="PANTHER" id="PTHR31265">
    <property type="entry name" value="OS02G0527500 PROTEIN-RELATED"/>
    <property type="match status" value="1"/>
</dbReference>
<reference evidence="8" key="2">
    <citation type="submission" date="2015-03" db="UniProtKB">
        <authorList>
            <consortium name="EnsemblPlants"/>
        </authorList>
    </citation>
    <scope>IDENTIFICATION</scope>
</reference>
<keyword evidence="9" id="KW-1185">Reference proteome</keyword>
<dbReference type="GO" id="GO:0005576">
    <property type="term" value="C:extracellular region"/>
    <property type="evidence" value="ECO:0007669"/>
    <property type="project" value="UniProtKB-SubCell"/>
</dbReference>
<feature type="domain" description="DUF642" evidence="7">
    <location>
        <begin position="34"/>
        <end position="157"/>
    </location>
</feature>
<dbReference type="InterPro" id="IPR006946">
    <property type="entry name" value="DGR2-like_dom"/>
</dbReference>
<evidence type="ECO:0000256" key="6">
    <source>
        <dbReference type="SAM" id="SignalP"/>
    </source>
</evidence>
<evidence type="ECO:0000256" key="3">
    <source>
        <dbReference type="ARBA" id="ARBA00022525"/>
    </source>
</evidence>
<comment type="subcellular location">
    <subcellularLocation>
        <location evidence="1">Cell envelope</location>
    </subcellularLocation>
    <subcellularLocation>
        <location evidence="2">Secreted</location>
    </subcellularLocation>
</comment>
<feature type="signal peptide" evidence="6">
    <location>
        <begin position="1"/>
        <end position="18"/>
    </location>
</feature>
<evidence type="ECO:0000259" key="7">
    <source>
        <dbReference type="Pfam" id="PF04862"/>
    </source>
</evidence>
<feature type="domain" description="DUF642" evidence="7">
    <location>
        <begin position="200"/>
        <end position="328"/>
    </location>
</feature>
<organism evidence="8 9">
    <name type="scientific">Brassica oleracea var. oleracea</name>
    <dbReference type="NCBI Taxonomy" id="109376"/>
    <lineage>
        <taxon>Eukaryota</taxon>
        <taxon>Viridiplantae</taxon>
        <taxon>Streptophyta</taxon>
        <taxon>Embryophyta</taxon>
        <taxon>Tracheophyta</taxon>
        <taxon>Spermatophyta</taxon>
        <taxon>Magnoliopsida</taxon>
        <taxon>eudicotyledons</taxon>
        <taxon>Gunneridae</taxon>
        <taxon>Pentapetalae</taxon>
        <taxon>rosids</taxon>
        <taxon>malvids</taxon>
        <taxon>Brassicales</taxon>
        <taxon>Brassicaceae</taxon>
        <taxon>Brassiceae</taxon>
        <taxon>Brassica</taxon>
    </lineage>
</organism>
<evidence type="ECO:0000313" key="8">
    <source>
        <dbReference type="EnsemblPlants" id="Bo4g014500.1"/>
    </source>
</evidence>
<evidence type="ECO:0000313" key="9">
    <source>
        <dbReference type="Proteomes" id="UP000032141"/>
    </source>
</evidence>
<dbReference type="Proteomes" id="UP000032141">
    <property type="component" value="Chromosome C4"/>
</dbReference>
<evidence type="ECO:0000256" key="1">
    <source>
        <dbReference type="ARBA" id="ARBA00004196"/>
    </source>
</evidence>
<evidence type="ECO:0000256" key="4">
    <source>
        <dbReference type="ARBA" id="ARBA00022729"/>
    </source>
</evidence>
<dbReference type="Pfam" id="PF04862">
    <property type="entry name" value="DUF642"/>
    <property type="match status" value="2"/>
</dbReference>
<evidence type="ECO:0000256" key="5">
    <source>
        <dbReference type="ARBA" id="ARBA00023180"/>
    </source>
</evidence>
<dbReference type="AlphaFoldDB" id="A0A0D3BP65"/>
<name>A0A0D3BP65_BRAOL</name>
<dbReference type="EnsemblPlants" id="Bo4g014500.1">
    <property type="protein sequence ID" value="Bo4g014500.1"/>
    <property type="gene ID" value="Bo4g014500"/>
</dbReference>
<accession>A0A0D3BP65</accession>
<proteinExistence type="predicted"/>
<dbReference type="PANTHER" id="PTHR31265:SF22">
    <property type="entry name" value="DUF642 DOMAIN-CONTAINING PROTEIN"/>
    <property type="match status" value="1"/>
</dbReference>
<dbReference type="eggNOG" id="ENOG502QQK0">
    <property type="taxonomic scope" value="Eukaryota"/>
</dbReference>
<sequence>MLLYHTCVLLVFFSLCHGFHFLTFPPPRDPDLDGLLSNGLFEKTSLTSEMKGRQIIGTDNLSDWQISGYVELINSDEPPPGGFNFSLAFGSNAVRLGNSGLISQEVSVKRGLVYSLTFGATRSCAQNMNIKVSVSGLSDNIPIQTMFSSDGGDSYAWLSGHCPMWVKNGRFDIGPYVFAKYSTGVLIPSKSQEDSISPFREWFVESPKSVKYIANSSFELSTTLLAVELMGGRESAISQVINTEAGGEYFLRFWVGDAHNDCHGSMMVKAFVEQLPTQRCEGHFKTDEVFWFVAVSDLTKITFYSEFNHTKHDDSGNLCGPVLDNVSVTRAGS</sequence>
<dbReference type="Gramene" id="Bo4g014500.1">
    <property type="protein sequence ID" value="Bo4g014500.1"/>
    <property type="gene ID" value="Bo4g014500"/>
</dbReference>
<feature type="chain" id="PRO_5002258662" description="DUF642 domain-containing protein" evidence="6">
    <location>
        <begin position="19"/>
        <end position="333"/>
    </location>
</feature>
<dbReference type="STRING" id="109376.A0A0D3BP65"/>
<evidence type="ECO:0000256" key="2">
    <source>
        <dbReference type="ARBA" id="ARBA00004613"/>
    </source>
</evidence>
<dbReference type="HOGENOM" id="CLU_040251_0_0_1"/>
<dbReference type="InterPro" id="IPR052437">
    <property type="entry name" value="Pectin_Meth_Modulator"/>
</dbReference>
<keyword evidence="5" id="KW-0325">Glycoprotein</keyword>
<reference evidence="8 9" key="1">
    <citation type="journal article" date="2014" name="Genome Biol.">
        <title>Transcriptome and methylome profiling reveals relics of genome dominance in the mesopolyploid Brassica oleracea.</title>
        <authorList>
            <person name="Parkin I.A."/>
            <person name="Koh C."/>
            <person name="Tang H."/>
            <person name="Robinson S.J."/>
            <person name="Kagale S."/>
            <person name="Clarke W.E."/>
            <person name="Town C.D."/>
            <person name="Nixon J."/>
            <person name="Krishnakumar V."/>
            <person name="Bidwell S.L."/>
            <person name="Denoeud F."/>
            <person name="Belcram H."/>
            <person name="Links M.G."/>
            <person name="Just J."/>
            <person name="Clarke C."/>
            <person name="Bender T."/>
            <person name="Huebert T."/>
            <person name="Mason A.S."/>
            <person name="Pires J.C."/>
            <person name="Barker G."/>
            <person name="Moore J."/>
            <person name="Walley P.G."/>
            <person name="Manoli S."/>
            <person name="Batley J."/>
            <person name="Edwards D."/>
            <person name="Nelson M.N."/>
            <person name="Wang X."/>
            <person name="Paterson A.H."/>
            <person name="King G."/>
            <person name="Bancroft I."/>
            <person name="Chalhoub B."/>
            <person name="Sharpe A.G."/>
        </authorList>
    </citation>
    <scope>NUCLEOTIDE SEQUENCE</scope>
    <source>
        <strain evidence="8 9">cv. TO1000</strain>
    </source>
</reference>
<protein>
    <recommendedName>
        <fullName evidence="7">DUF642 domain-containing protein</fullName>
    </recommendedName>
</protein>
<keyword evidence="3" id="KW-0964">Secreted</keyword>